<name>A0A132ALE6_SARSC</name>
<gene>
    <name evidence="1" type="ORF">QR98_0104080</name>
</gene>
<comment type="caution">
    <text evidence="1">The sequence shown here is derived from an EMBL/GenBank/DDBJ whole genome shotgun (WGS) entry which is preliminary data.</text>
</comment>
<dbReference type="AlphaFoldDB" id="A0A132ALE6"/>
<protein>
    <submittedName>
        <fullName evidence="1">Uncharacterized protein</fullName>
    </submittedName>
</protein>
<dbReference type="VEuPathDB" id="VectorBase:SSCA006469"/>
<evidence type="ECO:0000313" key="1">
    <source>
        <dbReference type="EMBL" id="KPM11832.1"/>
    </source>
</evidence>
<accession>A0A132ALE6</accession>
<dbReference type="Proteomes" id="UP000616769">
    <property type="component" value="Unassembled WGS sequence"/>
</dbReference>
<evidence type="ECO:0000313" key="2">
    <source>
        <dbReference type="Proteomes" id="UP000616769"/>
    </source>
</evidence>
<reference evidence="1 2" key="1">
    <citation type="journal article" date="2015" name="Parasit. Vectors">
        <title>Draft genome of the scabies mite.</title>
        <authorList>
            <person name="Rider S.D.Jr."/>
            <person name="Morgan M.S."/>
            <person name="Arlian L.G."/>
        </authorList>
    </citation>
    <scope>NUCLEOTIDE SEQUENCE [LARGE SCALE GENOMIC DNA]</scope>
    <source>
        <strain evidence="1">Arlian Lab</strain>
    </source>
</reference>
<dbReference type="EMBL" id="JXLN01018078">
    <property type="protein sequence ID" value="KPM11832.1"/>
    <property type="molecule type" value="Genomic_DNA"/>
</dbReference>
<proteinExistence type="predicted"/>
<organism evidence="1 2">
    <name type="scientific">Sarcoptes scabiei</name>
    <name type="common">Itch mite</name>
    <name type="synonym">Acarus scabiei</name>
    <dbReference type="NCBI Taxonomy" id="52283"/>
    <lineage>
        <taxon>Eukaryota</taxon>
        <taxon>Metazoa</taxon>
        <taxon>Ecdysozoa</taxon>
        <taxon>Arthropoda</taxon>
        <taxon>Chelicerata</taxon>
        <taxon>Arachnida</taxon>
        <taxon>Acari</taxon>
        <taxon>Acariformes</taxon>
        <taxon>Sarcoptiformes</taxon>
        <taxon>Astigmata</taxon>
        <taxon>Psoroptidia</taxon>
        <taxon>Sarcoptoidea</taxon>
        <taxon>Sarcoptidae</taxon>
        <taxon>Sarcoptinae</taxon>
        <taxon>Sarcoptes</taxon>
    </lineage>
</organism>
<sequence>MEYCNSITQNKGLGYGYNKCREGEKKSTESAPFDSLCLLFDFFMFIILYIVTITFIVPVVLF</sequence>